<comment type="caution">
    <text evidence="4">The sequence shown here is derived from an EMBL/GenBank/DDBJ whole genome shotgun (WGS) entry which is preliminary data.</text>
</comment>
<evidence type="ECO:0000256" key="1">
    <source>
        <dbReference type="PROSITE-ProRule" id="PRU00221"/>
    </source>
</evidence>
<dbReference type="Proteomes" id="UP000719412">
    <property type="component" value="Unassembled WGS sequence"/>
</dbReference>
<dbReference type="GO" id="GO:0007099">
    <property type="term" value="P:centriole replication"/>
    <property type="evidence" value="ECO:0007669"/>
    <property type="project" value="TreeGrafter"/>
</dbReference>
<feature type="compositionally biased region" description="Polar residues" evidence="2">
    <location>
        <begin position="1886"/>
        <end position="1902"/>
    </location>
</feature>
<keyword evidence="1" id="KW-0853">WD repeat</keyword>
<evidence type="ECO:0000313" key="4">
    <source>
        <dbReference type="EMBL" id="KAH0813294.1"/>
    </source>
</evidence>
<accession>A0A8J6L845</accession>
<organism evidence="4 5">
    <name type="scientific">Tenebrio molitor</name>
    <name type="common">Yellow mealworm beetle</name>
    <dbReference type="NCBI Taxonomy" id="7067"/>
    <lineage>
        <taxon>Eukaryota</taxon>
        <taxon>Metazoa</taxon>
        <taxon>Ecdysozoa</taxon>
        <taxon>Arthropoda</taxon>
        <taxon>Hexapoda</taxon>
        <taxon>Insecta</taxon>
        <taxon>Pterygota</taxon>
        <taxon>Neoptera</taxon>
        <taxon>Endopterygota</taxon>
        <taxon>Coleoptera</taxon>
        <taxon>Polyphaga</taxon>
        <taxon>Cucujiformia</taxon>
        <taxon>Tenebrionidae</taxon>
        <taxon>Tenebrio</taxon>
    </lineage>
</organism>
<feature type="region of interest" description="Disordered" evidence="2">
    <location>
        <begin position="1809"/>
        <end position="1957"/>
    </location>
</feature>
<protein>
    <recommendedName>
        <fullName evidence="3">MABP1/WDR62 second WD40 domain-containing protein</fullName>
    </recommendedName>
</protein>
<name>A0A8J6L845_TENMO</name>
<sequence>MKARIKLEKVLGVTVSSNAALASDNNGTIAYPAGCTVVLFNTKTEQQHHIINTSRKTVTSLAFSACGRYVVTGECGHQPAVRVWDLCSDPIQGHPGLAPQPQQVAEFAGHKYGVNCVAFSPSGKYVVSVGTQHDMIVNVWDWKNNVKVASNKVSTKVKSVAFADNGSYFVTVGNRHVKFWYLEYGKSKYKEAVPLMGRSAILGEQRNNYFCDVACGKAQCGDSTYAITRSGLLCEFNNRRLLDKWVELRTSSANCITVGENYIFVGCAEGIIRCFDPATLRFVTTLPRTHYLGVDVSQGSSITHMASPPHDAKYPDTVALTYNETDHKLTSIYNDHSIYVWDVFNIKRVGKSFSFLYHSACIWGVEMAPPNSPLPSGSFLTCSSDDTIRVWTLDKLTDRHVRGVYRPNVYSNELLKVVYVDKDLSYIKDLDLSTGNNADKQQETSYDGRNGVRCIRISPDGKNLASGDRSGNIRIHDTATMREMCKIEAHDAEVLCLEYCGLESNLNLMASASRDRLLHVFDVKHGYEFLQTLDDHSSSITAVRFLTNHRNVQMVSCGADKSLIFRSLGDSGGKPQFSRDHNASGKTTLYDMEIDTGQKHVLTACQDRNVRIYSVNTGKHTKSFKGSTGDDGTLIKVVLDRSGIYLATSCTDKSLSVYDYYSGECMATMCGHSELATGLRFTNDCRRLISASGDGCVFVWKVPHDMVVTMHARLSQQAMRQGKTLDSDILNDGGDLYDEMDASYRFSIGQLPQWAKKQLNEDTSHSPPLTKNVAVPKGRWAQRADHPLDVKNFYSGVPSPAERRFDSDGSKDSSLEESRKESIISKRVTMMENITVTRGDSRREIMSDTGFESAAHDGDIDSDQEYRHRPLYYPSQADSASGSEFTVTNIDADELRKSQRKKKGAAPQILIQQSSSTYGSQDSDDDDDEASTPSGDNTDRNPMSLFSISSESLDQLGSREKYLQSTFESMSGAETELTPGKTSISSKFLTRATDINMAAINAVKQTKSDPEAALKRQLLNKKIAETKKKLESVGHSSPLRYSQSIHDLSHIPERDKWTSKKQGNDACECSTNQTDQHLLNPNDFPRSTNTDDPTTSSISCSLPTDLQLCGCYMRDIAKNTSQLSHIFNTASLHAANVELANDNLIRPRKLKLDKTLTKYKLHKSLPVSPVSEERSFSDFVEQQNRDETANRKSFSYFVDFEDKIDTDEGFRQICSDIEKFSQDFNRKYDQLGKTDEEEGNFSSDSLEEYSFRSVGTKKSKNAVPPRRCVSSNELCKYQDEEFVGEEIPKSESFYLNPNIRTSQDSILSDDNFLEDYPIQAKSYCNSMESILSNDSDCKSAPLEALFAPQKRFLSAPRSVVHSHSLPKNLGSEPVSPRKAQLRTSQTQTDFPTPQEVVAKKCNASAEFQEKLLRFENIAKKPVAFFVEAEQKVKSKNVKNKVVEEEKKPLSVKNVKTDMYIPSLETKNKQYKSRFCNVLNNKPEFNLEIFESGNKNFSSGTLKFEKNTNKNQVQETSSLDRHLFTKSPIEGEKVCHKPPKAVRRHSSKTRKTRTSYEYIKKEDFYNIKSNKLNNRHVTDENTIELSYKEKNVERDLETSPNANILTELYDSLDKSAKDTLELNLNVESPDLRVYDSVNLWSEGCDKFDKGKRYVSIQFALENIKILNEIQKKIHKINGLVDIFRKNVRSGKVRALSSMYESMTSYYNDLTRLRATPVRRRNLSLPSFVERRLSYDAKAKNRNNEGREVYLDESSPDSSLRRSCSLSDLSMQKPVASKNKIDQVLEKTSAAVAPPAWARFSLRPLREGVLPLTAPGPVSGKKSSASASRSGSRYAKNNAAMTRSRSSGVLNQSDSDNEAEKKVSRLMRPTISSHNKINKSLQNRKKQSYSTSNLNTVGVDNVSTSEEEIEVQPTKPAVPPRTRATYENGPPTVTPRRHLNNKDKTKGSLSAAASRHRSDGVVAGGRHTIHFEKLKVDLDETLTNEEAGPDLSTVEVSHQLCDDVIQELTEAADKVVGLYNRLNETETDTRETSVAKMDMVKNLEMSILHTHKILHDCIFKKLKQSSGNVDVNQTDTVKKLNDLVSKGPSGPNSVVSMMEQYSDILLDMQSPRQRCITHVAGRSFPEFCVQCRCRHQTPDALFA</sequence>
<dbReference type="EMBL" id="JABDTM020025417">
    <property type="protein sequence ID" value="KAH0813294.1"/>
    <property type="molecule type" value="Genomic_DNA"/>
</dbReference>
<feature type="compositionally biased region" description="Polar residues" evidence="2">
    <location>
        <begin position="1837"/>
        <end position="1852"/>
    </location>
</feature>
<dbReference type="PANTHER" id="PTHR45589">
    <property type="entry name" value="WD REPEAT DOMAIN 62, ISOFORM G"/>
    <property type="match status" value="1"/>
</dbReference>
<dbReference type="PANTHER" id="PTHR45589:SF1">
    <property type="entry name" value="WD REPEAT DOMAIN 62, ISOFORM G"/>
    <property type="match status" value="1"/>
</dbReference>
<evidence type="ECO:0000313" key="5">
    <source>
        <dbReference type="Proteomes" id="UP000719412"/>
    </source>
</evidence>
<dbReference type="InterPro" id="IPR015943">
    <property type="entry name" value="WD40/YVTN_repeat-like_dom_sf"/>
</dbReference>
<reference evidence="4" key="2">
    <citation type="submission" date="2021-08" db="EMBL/GenBank/DDBJ databases">
        <authorList>
            <person name="Eriksson T."/>
        </authorList>
    </citation>
    <scope>NUCLEOTIDE SEQUENCE</scope>
    <source>
        <strain evidence="4">Stoneville</strain>
        <tissue evidence="4">Whole head</tissue>
    </source>
</reference>
<feature type="domain" description="MABP1/WDR62 second WD40" evidence="3">
    <location>
        <begin position="362"/>
        <end position="702"/>
    </location>
</feature>
<feature type="compositionally biased region" description="Basic and acidic residues" evidence="2">
    <location>
        <begin position="801"/>
        <end position="824"/>
    </location>
</feature>
<dbReference type="Pfam" id="PF00400">
    <property type="entry name" value="WD40"/>
    <property type="match status" value="3"/>
</dbReference>
<keyword evidence="5" id="KW-1185">Reference proteome</keyword>
<dbReference type="InterPro" id="IPR056162">
    <property type="entry name" value="WD40_MABP1-WDR62_2nd"/>
</dbReference>
<dbReference type="SUPFAM" id="SSF50978">
    <property type="entry name" value="WD40 repeat-like"/>
    <property type="match status" value="2"/>
</dbReference>
<proteinExistence type="predicted"/>
<dbReference type="PROSITE" id="PS50294">
    <property type="entry name" value="WD_REPEATS_REGION"/>
    <property type="match status" value="1"/>
</dbReference>
<evidence type="ECO:0000256" key="2">
    <source>
        <dbReference type="SAM" id="MobiDB-lite"/>
    </source>
</evidence>
<dbReference type="PROSITE" id="PS50082">
    <property type="entry name" value="WD_REPEATS_2"/>
    <property type="match status" value="2"/>
</dbReference>
<dbReference type="Pfam" id="PF24782">
    <property type="entry name" value="WD40_MABP1-WDR62_2nd"/>
    <property type="match status" value="1"/>
</dbReference>
<dbReference type="InterPro" id="IPR036322">
    <property type="entry name" value="WD40_repeat_dom_sf"/>
</dbReference>
<feature type="region of interest" description="Disordered" evidence="2">
    <location>
        <begin position="758"/>
        <end position="826"/>
    </location>
</feature>
<dbReference type="InterPro" id="IPR001680">
    <property type="entry name" value="WD40_rpt"/>
</dbReference>
<gene>
    <name evidence="4" type="ORF">GEV33_009497</name>
</gene>
<feature type="compositionally biased region" description="Polar residues" evidence="2">
    <location>
        <begin position="1868"/>
        <end position="1879"/>
    </location>
</feature>
<feature type="compositionally biased region" description="Low complexity" evidence="2">
    <location>
        <begin position="1817"/>
        <end position="1831"/>
    </location>
</feature>
<dbReference type="GO" id="GO:0072686">
    <property type="term" value="C:mitotic spindle"/>
    <property type="evidence" value="ECO:0007669"/>
    <property type="project" value="TreeGrafter"/>
</dbReference>
<feature type="compositionally biased region" description="Polar residues" evidence="2">
    <location>
        <begin position="1069"/>
        <end position="1097"/>
    </location>
</feature>
<feature type="region of interest" description="Disordered" evidence="2">
    <location>
        <begin position="898"/>
        <end position="944"/>
    </location>
</feature>
<feature type="repeat" description="WD" evidence="1">
    <location>
        <begin position="669"/>
        <end position="702"/>
    </location>
</feature>
<evidence type="ECO:0000259" key="3">
    <source>
        <dbReference type="Pfam" id="PF24782"/>
    </source>
</evidence>
<feature type="region of interest" description="Disordered" evidence="2">
    <location>
        <begin position="1056"/>
        <end position="1097"/>
    </location>
</feature>
<feature type="repeat" description="WD" evidence="1">
    <location>
        <begin position="107"/>
        <end position="150"/>
    </location>
</feature>
<dbReference type="SMART" id="SM00320">
    <property type="entry name" value="WD40"/>
    <property type="match status" value="12"/>
</dbReference>
<reference evidence="4" key="1">
    <citation type="journal article" date="2020" name="J Insects Food Feed">
        <title>The yellow mealworm (Tenebrio molitor) genome: a resource for the emerging insects as food and feed industry.</title>
        <authorList>
            <person name="Eriksson T."/>
            <person name="Andere A."/>
            <person name="Kelstrup H."/>
            <person name="Emery V."/>
            <person name="Picard C."/>
        </authorList>
    </citation>
    <scope>NUCLEOTIDE SEQUENCE</scope>
    <source>
        <strain evidence="4">Stoneville</strain>
        <tissue evidence="4">Whole head</tissue>
    </source>
</reference>
<dbReference type="InterPro" id="IPR052779">
    <property type="entry name" value="WDR62"/>
</dbReference>
<dbReference type="Gene3D" id="2.130.10.10">
    <property type="entry name" value="YVTN repeat-like/Quinoprotein amine dehydrogenase"/>
    <property type="match status" value="4"/>
</dbReference>